<dbReference type="Proteomes" id="UP000294841">
    <property type="component" value="Unassembled WGS sequence"/>
</dbReference>
<proteinExistence type="predicted"/>
<reference evidence="1 2" key="1">
    <citation type="submission" date="2019-03" db="EMBL/GenBank/DDBJ databases">
        <title>Genomic Encyclopedia of Type Strains, Phase IV (KMG-IV): sequencing the most valuable type-strain genomes for metagenomic binning, comparative biology and taxonomic classification.</title>
        <authorList>
            <person name="Goeker M."/>
        </authorList>
    </citation>
    <scope>NUCLEOTIDE SEQUENCE [LARGE SCALE GENOMIC DNA]</scope>
    <source>
        <strain evidence="1 2">DSM 28231</strain>
    </source>
</reference>
<dbReference type="CDD" id="cd13445">
    <property type="entry name" value="CDI_inhibitor_EC869_like"/>
    <property type="match status" value="1"/>
</dbReference>
<dbReference type="EMBL" id="SLXI01000002">
    <property type="protein sequence ID" value="TCP13529.1"/>
    <property type="molecule type" value="Genomic_DNA"/>
</dbReference>
<organism evidence="1 2">
    <name type="scientific">Bisgaardia hudsonensis</name>
    <dbReference type="NCBI Taxonomy" id="109472"/>
    <lineage>
        <taxon>Bacteria</taxon>
        <taxon>Pseudomonadati</taxon>
        <taxon>Pseudomonadota</taxon>
        <taxon>Gammaproteobacteria</taxon>
        <taxon>Pasteurellales</taxon>
        <taxon>Pasteurellaceae</taxon>
        <taxon>Bisgaardia</taxon>
    </lineage>
</organism>
<accession>A0A4R2N1U1</accession>
<dbReference type="SUPFAM" id="SSF160207">
    <property type="entry name" value="NMB0488-like"/>
    <property type="match status" value="1"/>
</dbReference>
<dbReference type="Pfam" id="PF07262">
    <property type="entry name" value="CdiI"/>
    <property type="match status" value="1"/>
</dbReference>
<dbReference type="InterPro" id="IPR037891">
    <property type="entry name" value="Cdil-like_sf"/>
</dbReference>
<evidence type="ECO:0000313" key="1">
    <source>
        <dbReference type="EMBL" id="TCP13529.1"/>
    </source>
</evidence>
<evidence type="ECO:0000313" key="2">
    <source>
        <dbReference type="Proteomes" id="UP000294841"/>
    </source>
</evidence>
<dbReference type="OrthoDB" id="5677918at2"/>
<keyword evidence="2" id="KW-1185">Reference proteome</keyword>
<sequence>MKKEILFKKTSKYISITAYLIARLRFSDINQKVSYLELDIPFVDFGKEIRAKLSESKEVADEVFMYYYNHLEEMRKFTQHEEKKVMETYGYKNKTSLYKDTIFLIIKVNNDMLYIEPCHNYSLGSFTSVKDENKKAIKFEYPLTISDEELGKATMEAFEYCTSIYR</sequence>
<dbReference type="InterPro" id="IPR009888">
    <property type="entry name" value="CdiI_Proteobact"/>
</dbReference>
<gene>
    <name evidence="1" type="ORF">EV697_102416</name>
</gene>
<name>A0A4R2N1U1_9PAST</name>
<dbReference type="Gene3D" id="3.40.1590.10">
    <property type="entry name" value="NMB0488-like"/>
    <property type="match status" value="1"/>
</dbReference>
<comment type="caution">
    <text evidence="1">The sequence shown here is derived from an EMBL/GenBank/DDBJ whole genome shotgun (WGS) entry which is preliminary data.</text>
</comment>
<dbReference type="AlphaFoldDB" id="A0A4R2N1U1"/>
<protein>
    <submittedName>
        <fullName evidence="1">Uncharacterized protein DUF1436</fullName>
    </submittedName>
</protein>
<dbReference type="RefSeq" id="WP_132023159.1">
    <property type="nucleotide sequence ID" value="NZ_CP016605.1"/>
</dbReference>